<reference evidence="1" key="1">
    <citation type="journal article" date="2014" name="Nat. Commun.">
        <title>The tobacco genome sequence and its comparison with those of tomato and potato.</title>
        <authorList>
            <person name="Sierro N."/>
            <person name="Battey J.N."/>
            <person name="Ouadi S."/>
            <person name="Bakaher N."/>
            <person name="Bovet L."/>
            <person name="Willig A."/>
            <person name="Goepfert S."/>
            <person name="Peitsch M.C."/>
            <person name="Ivanov N.V."/>
        </authorList>
    </citation>
    <scope>NUCLEOTIDE SEQUENCE [LARGE SCALE GENOMIC DNA]</scope>
</reference>
<evidence type="ECO:0000313" key="2">
    <source>
        <dbReference type="RefSeq" id="XP_075110569.1"/>
    </source>
</evidence>
<gene>
    <name evidence="2" type="primary">LOC142181553</name>
</gene>
<reference evidence="2" key="2">
    <citation type="submission" date="2025-08" db="UniProtKB">
        <authorList>
            <consortium name="RefSeq"/>
        </authorList>
    </citation>
    <scope>IDENTIFICATION</scope>
    <source>
        <tissue evidence="2">Leaf</tissue>
    </source>
</reference>
<evidence type="ECO:0000313" key="1">
    <source>
        <dbReference type="Proteomes" id="UP000790787"/>
    </source>
</evidence>
<dbReference type="RefSeq" id="XP_075110569.1">
    <property type="nucleotide sequence ID" value="XM_075254468.1"/>
</dbReference>
<dbReference type="Proteomes" id="UP000790787">
    <property type="component" value="Chromosome 6"/>
</dbReference>
<accession>A0AC58UMY9</accession>
<name>A0AC58UMY9_TOBAC</name>
<proteinExistence type="predicted"/>
<organism evidence="1 2">
    <name type="scientific">Nicotiana tabacum</name>
    <name type="common">Common tobacco</name>
    <dbReference type="NCBI Taxonomy" id="4097"/>
    <lineage>
        <taxon>Eukaryota</taxon>
        <taxon>Viridiplantae</taxon>
        <taxon>Streptophyta</taxon>
        <taxon>Embryophyta</taxon>
        <taxon>Tracheophyta</taxon>
        <taxon>Spermatophyta</taxon>
        <taxon>Magnoliopsida</taxon>
        <taxon>eudicotyledons</taxon>
        <taxon>Gunneridae</taxon>
        <taxon>Pentapetalae</taxon>
        <taxon>asterids</taxon>
        <taxon>lamiids</taxon>
        <taxon>Solanales</taxon>
        <taxon>Solanaceae</taxon>
        <taxon>Nicotianoideae</taxon>
        <taxon>Nicotianeae</taxon>
        <taxon>Nicotiana</taxon>
    </lineage>
</organism>
<protein>
    <submittedName>
        <fullName evidence="2">Uncharacterized protein LOC142181553</fullName>
    </submittedName>
</protein>
<sequence length="362" mass="42126">MEFTREELYTVPIWIRLPGLDFKYWSTKGLSKMGSLVGKPLMIDNNTKKKTGLNFSRVLIEVEMEAQLPNNVWFKNEKGALIEQKVIYDWKPGLCKFWEKEAETKNAKAQQAATTSNLASKTRKQQQQSEENVKSPKQMNGKIKSKINDGWITPMHTMYAFNNMEERKELWNYLNITCQGCQETWIIMGDFNAVLRLDDKVGGLPITVGETRAFQECVDTCGLIEMSQHGNMYSWNERSGDQRIFSKIDWAFVNSDWLDRMPKYNAIFLPARVTDHCPISVHLVNAPLPRKRPFKFCNIWSQHPKFLEIVKEGWDSQIEGCVMLQVVRKLELLKRKLKRLKQGDIRTLVDEVNGLREELQQI</sequence>
<keyword evidence="1" id="KW-1185">Reference proteome</keyword>